<proteinExistence type="predicted"/>
<name>A0A5B8MMZ0_9CHLO</name>
<dbReference type="Pfam" id="PF16029">
    <property type="entry name" value="DUF4787"/>
    <property type="match status" value="1"/>
</dbReference>
<feature type="signal peptide" evidence="1">
    <location>
        <begin position="1"/>
        <end position="35"/>
    </location>
</feature>
<sequence length="126" mass="13716">MVRGWASSPSMARSVAVLAVALLLVACETAVPVEAKGKGSKGKRKTHLGGVDKEYYKLRDECTGGCTGGSDVQKENCVLLCVSPECYEKIYGSDPLEEGELDTTRGRLFRTCVRTKDKRKATQQEL</sequence>
<dbReference type="EMBL" id="HBHL01009040">
    <property type="protein sequence ID" value="CAD9717153.1"/>
    <property type="molecule type" value="Transcribed_RNA"/>
</dbReference>
<organism evidence="4 5">
    <name type="scientific">Chloropicon primus</name>
    <dbReference type="NCBI Taxonomy" id="1764295"/>
    <lineage>
        <taxon>Eukaryota</taxon>
        <taxon>Viridiplantae</taxon>
        <taxon>Chlorophyta</taxon>
        <taxon>Chloropicophyceae</taxon>
        <taxon>Chloropicales</taxon>
        <taxon>Chloropicaceae</taxon>
        <taxon>Chloropicon</taxon>
    </lineage>
</organism>
<dbReference type="PANTHER" id="PTHR35455">
    <property type="entry name" value="UNNAMED PRODUCT"/>
    <property type="match status" value="1"/>
</dbReference>
<evidence type="ECO:0000313" key="3">
    <source>
        <dbReference type="EMBL" id="CAD9717154.1"/>
    </source>
</evidence>
<reference evidence="2" key="2">
    <citation type="submission" date="2021-01" db="EMBL/GenBank/DDBJ databases">
        <authorList>
            <person name="Corre E."/>
            <person name="Pelletier E."/>
            <person name="Niang G."/>
            <person name="Scheremetjew M."/>
            <person name="Finn R."/>
            <person name="Kale V."/>
            <person name="Holt S."/>
            <person name="Cochrane G."/>
            <person name="Meng A."/>
            <person name="Brown T."/>
            <person name="Cohen L."/>
        </authorList>
    </citation>
    <scope>NUCLEOTIDE SEQUENCE</scope>
    <source>
        <strain evidence="2">CCMP1205</strain>
    </source>
</reference>
<dbReference type="AlphaFoldDB" id="A0A5B8MMZ0"/>
<evidence type="ECO:0000313" key="5">
    <source>
        <dbReference type="Proteomes" id="UP000316726"/>
    </source>
</evidence>
<evidence type="ECO:0000256" key="1">
    <source>
        <dbReference type="SAM" id="SignalP"/>
    </source>
</evidence>
<evidence type="ECO:0008006" key="6">
    <source>
        <dbReference type="Google" id="ProtNLM"/>
    </source>
</evidence>
<dbReference type="PROSITE" id="PS51257">
    <property type="entry name" value="PROKAR_LIPOPROTEIN"/>
    <property type="match status" value="1"/>
</dbReference>
<keyword evidence="1" id="KW-0732">Signal</keyword>
<dbReference type="EMBL" id="HBHL01009041">
    <property type="protein sequence ID" value="CAD9717154.1"/>
    <property type="molecule type" value="Transcribed_RNA"/>
</dbReference>
<dbReference type="InterPro" id="IPR031985">
    <property type="entry name" value="DUF4787"/>
</dbReference>
<reference evidence="4 5" key="1">
    <citation type="submission" date="2018-07" db="EMBL/GenBank/DDBJ databases">
        <title>The complete nuclear genome of the prasinophyte Chloropicon primus (CCMP1205).</title>
        <authorList>
            <person name="Pombert J.-F."/>
            <person name="Otis C."/>
            <person name="Turmel M."/>
            <person name="Lemieux C."/>
        </authorList>
    </citation>
    <scope>NUCLEOTIDE SEQUENCE [LARGE SCALE GENOMIC DNA]</scope>
    <source>
        <strain evidence="4 5">CCMP1205</strain>
    </source>
</reference>
<dbReference type="OrthoDB" id="498361at2759"/>
<keyword evidence="5" id="KW-1185">Reference proteome</keyword>
<dbReference type="PANTHER" id="PTHR35455:SF1">
    <property type="entry name" value="AGAP005842-PA"/>
    <property type="match status" value="1"/>
</dbReference>
<dbReference type="Proteomes" id="UP000316726">
    <property type="component" value="Chromosome 4"/>
</dbReference>
<protein>
    <recommendedName>
        <fullName evidence="6">Secreted protein</fullName>
    </recommendedName>
</protein>
<evidence type="ECO:0000313" key="2">
    <source>
        <dbReference type="EMBL" id="CAD9717153.1"/>
    </source>
</evidence>
<dbReference type="STRING" id="1764295.A0A5B8MMZ0"/>
<gene>
    <name evidence="4" type="ORF">A3770_04p31880</name>
    <name evidence="2" type="ORF">CPRI1469_LOCUS6013</name>
    <name evidence="3" type="ORF">CPRI1469_LOCUS6014</name>
</gene>
<evidence type="ECO:0000313" key="4">
    <source>
        <dbReference type="EMBL" id="QDZ20670.1"/>
    </source>
</evidence>
<feature type="chain" id="PRO_5036366823" description="Secreted protein" evidence="1">
    <location>
        <begin position="36"/>
        <end position="126"/>
    </location>
</feature>
<accession>A0A5B8MMZ0</accession>
<dbReference type="EMBL" id="CP031037">
    <property type="protein sequence ID" value="QDZ20670.1"/>
    <property type="molecule type" value="Genomic_DNA"/>
</dbReference>